<dbReference type="InterPro" id="IPR000933">
    <property type="entry name" value="Glyco_hydro_29"/>
</dbReference>
<protein>
    <recommendedName>
        <fullName evidence="2">alpha-L-fucosidase</fullName>
        <ecNumber evidence="2">3.2.1.51</ecNumber>
    </recommendedName>
</protein>
<proteinExistence type="inferred from homology"/>
<dbReference type="GO" id="GO:0006004">
    <property type="term" value="P:fucose metabolic process"/>
    <property type="evidence" value="ECO:0007669"/>
    <property type="project" value="TreeGrafter"/>
</dbReference>
<accession>A0A2R3ZA47</accession>
<feature type="domain" description="F5/8 type C" evidence="6">
    <location>
        <begin position="590"/>
        <end position="735"/>
    </location>
</feature>
<keyword evidence="3" id="KW-0732">Signal</keyword>
<dbReference type="Gene3D" id="2.60.120.260">
    <property type="entry name" value="Galactose-binding domain-like"/>
    <property type="match status" value="2"/>
</dbReference>
<dbReference type="AlphaFoldDB" id="A0A2R3ZA47"/>
<keyword evidence="8" id="KW-1185">Reference proteome</keyword>
<keyword evidence="5" id="KW-0326">Glycosidase</keyword>
<dbReference type="PROSITE" id="PS50022">
    <property type="entry name" value="FA58C_3"/>
    <property type="match status" value="1"/>
</dbReference>
<dbReference type="SUPFAM" id="SSF49785">
    <property type="entry name" value="Galactose-binding domain-like"/>
    <property type="match status" value="2"/>
</dbReference>
<name>A0A2R3ZA47_9FLAO</name>
<reference evidence="8" key="1">
    <citation type="submission" date="2018-03" db="EMBL/GenBank/DDBJ databases">
        <title>Gramella fulva sp. nov., isolated from a dry surface of tidal flat.</title>
        <authorList>
            <person name="Hwang S.H."/>
            <person name="Hwang W.M."/>
            <person name="Kang K."/>
            <person name="Ahn T.-Y."/>
        </authorList>
    </citation>
    <scope>NUCLEOTIDE SEQUENCE [LARGE SCALE GENOMIC DNA]</scope>
    <source>
        <strain evidence="8">SH35</strain>
    </source>
</reference>
<dbReference type="SUPFAM" id="SSF51445">
    <property type="entry name" value="(Trans)glycosidases"/>
    <property type="match status" value="1"/>
</dbReference>
<dbReference type="Gene3D" id="3.20.20.80">
    <property type="entry name" value="Glycosidases"/>
    <property type="match status" value="1"/>
</dbReference>
<dbReference type="GO" id="GO:0005764">
    <property type="term" value="C:lysosome"/>
    <property type="evidence" value="ECO:0007669"/>
    <property type="project" value="TreeGrafter"/>
</dbReference>
<sequence>MNPFHLIYRIIILVFIEICGGISLHAQEAKNASFHNTIEIKKGDSESVIIDKATHVVPTHSQLEALQDGFIGFIHFGPNTFTKREWGTGKEDPGIFNPVSVDTDQWCRAMKDAGMKKVIFTAKHHDGYVLWQSRYTKHGIMSSPYQGGRGDILKELSKSCKKYGLKLGVYLSPADLYQLENPKGYYGNSSAYSTRIIPRPVMNRPFQNKTTFTFKVDDYNEYFLNQLFELLTEYGPISEVWFDGANPKKKGNQKYAYQDWKKLIHTLAPSAVIFGKEDLRWVGNEAGDTRETEWNVIPFQKNPDSINMFSDLTENDLGSRTKLYNAHFLHYYPAEVDTSIRDGWFYRDETSQSVKSAEEVFNIYESAVGGNAIFLLNVPPNREGRFAKKDLKVLKKVGQFIEDTYRDNLLSGSEEHERLLDDDLETFELLSQNDSTIEFSLKQPIMFNRFVIQEAVSSYGERVEKHLVQGWINGRWQDLGEGTNIGYKRILRFSPVELKKIRIKFLKVRNRPVIATVGAFYYHQPMPQLSITRDSDGLVHISINDSMANRALGFKKIIFGINGEEPLRIYDGPFFLKQGSVEAFIRNEDEESPGSGVYFGLFKKNWKVLSSSHSRKNHLVLNAIDANSDSYWISDETNKEHYIALDLAKEYKVGGFIYAPKKIMGEGLMEKGTIQSSRDGVHWDEIGSFHFGNIYNDPSKRIYRFRKPVMSRYFRIKAEKIAGDKKTVTASEIGFSVAN</sequence>
<dbReference type="GO" id="GO:0004560">
    <property type="term" value="F:alpha-L-fucosidase activity"/>
    <property type="evidence" value="ECO:0007669"/>
    <property type="project" value="InterPro"/>
</dbReference>
<evidence type="ECO:0000256" key="2">
    <source>
        <dbReference type="ARBA" id="ARBA00012662"/>
    </source>
</evidence>
<dbReference type="PANTHER" id="PTHR10030:SF37">
    <property type="entry name" value="ALPHA-L-FUCOSIDASE-RELATED"/>
    <property type="match status" value="1"/>
</dbReference>
<dbReference type="OrthoDB" id="1095333at2"/>
<dbReference type="RefSeq" id="WP_107013905.1">
    <property type="nucleotide sequence ID" value="NZ_CP028136.1"/>
</dbReference>
<dbReference type="SMR" id="A0A2R3ZA47"/>
<gene>
    <name evidence="7" type="ORF">C7S20_18815</name>
</gene>
<keyword evidence="4" id="KW-0378">Hydrolase</keyword>
<dbReference type="Pfam" id="PF01120">
    <property type="entry name" value="Alpha_L_fucos"/>
    <property type="match status" value="1"/>
</dbReference>
<dbReference type="InterPro" id="IPR000421">
    <property type="entry name" value="FA58C"/>
</dbReference>
<dbReference type="InterPro" id="IPR017853">
    <property type="entry name" value="GH"/>
</dbReference>
<comment type="similarity">
    <text evidence="1">Belongs to the glycosyl hydrolase 29 family.</text>
</comment>
<evidence type="ECO:0000313" key="8">
    <source>
        <dbReference type="Proteomes" id="UP000241507"/>
    </source>
</evidence>
<evidence type="ECO:0000313" key="7">
    <source>
        <dbReference type="EMBL" id="AVR47136.1"/>
    </source>
</evidence>
<dbReference type="KEGG" id="grs:C7S20_18815"/>
<evidence type="ECO:0000256" key="3">
    <source>
        <dbReference type="ARBA" id="ARBA00022729"/>
    </source>
</evidence>
<dbReference type="EMBL" id="CP028136">
    <property type="protein sequence ID" value="AVR47136.1"/>
    <property type="molecule type" value="Genomic_DNA"/>
</dbReference>
<dbReference type="InterPro" id="IPR008979">
    <property type="entry name" value="Galactose-bd-like_sf"/>
</dbReference>
<dbReference type="PANTHER" id="PTHR10030">
    <property type="entry name" value="ALPHA-L-FUCOSIDASE"/>
    <property type="match status" value="1"/>
</dbReference>
<dbReference type="SMART" id="SM00812">
    <property type="entry name" value="Alpha_L_fucos"/>
    <property type="match status" value="1"/>
</dbReference>
<dbReference type="InterPro" id="IPR057739">
    <property type="entry name" value="Glyco_hydro_29_N"/>
</dbReference>
<organism evidence="7 8">
    <name type="scientific">Christiangramia fulva</name>
    <dbReference type="NCBI Taxonomy" id="2126553"/>
    <lineage>
        <taxon>Bacteria</taxon>
        <taxon>Pseudomonadati</taxon>
        <taxon>Bacteroidota</taxon>
        <taxon>Flavobacteriia</taxon>
        <taxon>Flavobacteriales</taxon>
        <taxon>Flavobacteriaceae</taxon>
        <taxon>Christiangramia</taxon>
    </lineage>
</organism>
<evidence type="ECO:0000259" key="6">
    <source>
        <dbReference type="PROSITE" id="PS50022"/>
    </source>
</evidence>
<dbReference type="GO" id="GO:0016139">
    <property type="term" value="P:glycoside catabolic process"/>
    <property type="evidence" value="ECO:0007669"/>
    <property type="project" value="TreeGrafter"/>
</dbReference>
<evidence type="ECO:0000256" key="1">
    <source>
        <dbReference type="ARBA" id="ARBA00007951"/>
    </source>
</evidence>
<evidence type="ECO:0000256" key="4">
    <source>
        <dbReference type="ARBA" id="ARBA00022801"/>
    </source>
</evidence>
<evidence type="ECO:0000256" key="5">
    <source>
        <dbReference type="ARBA" id="ARBA00023295"/>
    </source>
</evidence>
<dbReference type="Proteomes" id="UP000241507">
    <property type="component" value="Chromosome"/>
</dbReference>
<dbReference type="EC" id="3.2.1.51" evidence="2"/>
<dbReference type="Pfam" id="PF00754">
    <property type="entry name" value="F5_F8_type_C"/>
    <property type="match status" value="1"/>
</dbReference>